<keyword evidence="2" id="KW-0732">Signal</keyword>
<keyword evidence="5" id="KW-1185">Reference proteome</keyword>
<dbReference type="Proteomes" id="UP001153069">
    <property type="component" value="Unassembled WGS sequence"/>
</dbReference>
<dbReference type="PANTHER" id="PTHR44395">
    <property type="match status" value="1"/>
</dbReference>
<dbReference type="SMART" id="SM00028">
    <property type="entry name" value="TPR"/>
    <property type="match status" value="4"/>
</dbReference>
<dbReference type="PROSITE" id="PS50005">
    <property type="entry name" value="TPR"/>
    <property type="match status" value="1"/>
</dbReference>
<dbReference type="EMBL" id="CAICTM010002789">
    <property type="protein sequence ID" value="CAB9530216.1"/>
    <property type="molecule type" value="Genomic_DNA"/>
</dbReference>
<dbReference type="InterPro" id="IPR005123">
    <property type="entry name" value="Oxoglu/Fe-dep_dioxygenase_dom"/>
</dbReference>
<dbReference type="Pfam" id="PF13181">
    <property type="entry name" value="TPR_8"/>
    <property type="match status" value="2"/>
</dbReference>
<proteinExistence type="predicted"/>
<dbReference type="GO" id="GO:0000030">
    <property type="term" value="F:mannosyltransferase activity"/>
    <property type="evidence" value="ECO:0007669"/>
    <property type="project" value="TreeGrafter"/>
</dbReference>
<reference evidence="4" key="1">
    <citation type="submission" date="2020-06" db="EMBL/GenBank/DDBJ databases">
        <authorList>
            <consortium name="Plant Systems Biology data submission"/>
        </authorList>
    </citation>
    <scope>NUCLEOTIDE SEQUENCE</scope>
    <source>
        <strain evidence="4">D6</strain>
    </source>
</reference>
<name>A0A9N8HY90_9STRA</name>
<evidence type="ECO:0000313" key="4">
    <source>
        <dbReference type="EMBL" id="CAB9530216.1"/>
    </source>
</evidence>
<feature type="domain" description="Fe2OG dioxygenase" evidence="3">
    <location>
        <begin position="198"/>
        <end position="301"/>
    </location>
</feature>
<dbReference type="PROSITE" id="PS51471">
    <property type="entry name" value="FE2OG_OXY"/>
    <property type="match status" value="1"/>
</dbReference>
<dbReference type="GO" id="GO:0005783">
    <property type="term" value="C:endoplasmic reticulum"/>
    <property type="evidence" value="ECO:0007669"/>
    <property type="project" value="TreeGrafter"/>
</dbReference>
<feature type="signal peptide" evidence="2">
    <location>
        <begin position="1"/>
        <end position="31"/>
    </location>
</feature>
<feature type="repeat" description="TPR" evidence="1">
    <location>
        <begin position="374"/>
        <end position="407"/>
    </location>
</feature>
<dbReference type="Gene3D" id="1.25.40.10">
    <property type="entry name" value="Tetratricopeptide repeat domain"/>
    <property type="match status" value="2"/>
</dbReference>
<accession>A0A9N8HY90</accession>
<dbReference type="OrthoDB" id="69177at2759"/>
<feature type="chain" id="PRO_5040152039" evidence="2">
    <location>
        <begin position="32"/>
        <end position="567"/>
    </location>
</feature>
<sequence>MICQHPKTSSRLFVSVLLVCLLGFATLVVEGSSGTSGNNVKRPDWLDVDRVTIQEYMDLARQRHKEAIAKARESYNILEAPGYTPDEDLLSQLHLKPRIVKSSGGLPDFQDELDKKLFVTTPTPLFTAEESQECIDMAEEHFETTNNGEWTKLPSGQYDVAGFWIRDIPDVHDWFLKKLQTKLFPLLARAFPEFCDNSVEDLVVDNAYLFKYTPETGRRTDVHTDSGCLSFTISLNSNSDYQGGGTWFEGLQSDEDGEQVIGKQVIEMDVGQTTVRPGGVRHCGYAVTEGTRYIIGGFCMQAKKVEYVRMLLGIGTQGQNLEERQTALEVAIALNPGFDGCYVNLADVLVKQGNTKKAKQVLEYCLEHVNPQCGEVSYTLGSLLFDEGDLAQAKKCMERCLQVDDSDVDAMVFMSQIVAAEGNKQAEREWNERIVGTPGVADMAAAQAYCNLGVLHAGEDLEIDYYHKSLTCNPESFAPRFSLGCAYAERQQWDEAGQEFRLALEYGGASNDDEEMRAIKALYTVAMNTIKRDHPQGVASRDEMIQLMREIMGGTNFDKLAATSQQR</sequence>
<dbReference type="Gene3D" id="2.60.120.620">
    <property type="entry name" value="q2cbj1_9rhob like domain"/>
    <property type="match status" value="1"/>
</dbReference>
<dbReference type="InterPro" id="IPR011990">
    <property type="entry name" value="TPR-like_helical_dom_sf"/>
</dbReference>
<gene>
    <name evidence="4" type="ORF">SEMRO_2791_G337180.1</name>
</gene>
<protein>
    <submittedName>
        <fullName evidence="4">P4Hc</fullName>
    </submittedName>
</protein>
<evidence type="ECO:0000259" key="3">
    <source>
        <dbReference type="PROSITE" id="PS51471"/>
    </source>
</evidence>
<keyword evidence="1" id="KW-0802">TPR repeat</keyword>
<dbReference type="AlphaFoldDB" id="A0A9N8HY90"/>
<evidence type="ECO:0000256" key="2">
    <source>
        <dbReference type="SAM" id="SignalP"/>
    </source>
</evidence>
<organism evidence="4 5">
    <name type="scientific">Seminavis robusta</name>
    <dbReference type="NCBI Taxonomy" id="568900"/>
    <lineage>
        <taxon>Eukaryota</taxon>
        <taxon>Sar</taxon>
        <taxon>Stramenopiles</taxon>
        <taxon>Ochrophyta</taxon>
        <taxon>Bacillariophyta</taxon>
        <taxon>Bacillariophyceae</taxon>
        <taxon>Bacillariophycidae</taxon>
        <taxon>Naviculales</taxon>
        <taxon>Naviculaceae</taxon>
        <taxon>Seminavis</taxon>
    </lineage>
</organism>
<comment type="caution">
    <text evidence="4">The sequence shown here is derived from an EMBL/GenBank/DDBJ whole genome shotgun (WGS) entry which is preliminary data.</text>
</comment>
<evidence type="ECO:0000313" key="5">
    <source>
        <dbReference type="Proteomes" id="UP001153069"/>
    </source>
</evidence>
<dbReference type="SUPFAM" id="SSF48452">
    <property type="entry name" value="TPR-like"/>
    <property type="match status" value="1"/>
</dbReference>
<dbReference type="InterPro" id="IPR019734">
    <property type="entry name" value="TPR_rpt"/>
</dbReference>
<evidence type="ECO:0000256" key="1">
    <source>
        <dbReference type="PROSITE-ProRule" id="PRU00339"/>
    </source>
</evidence>
<dbReference type="GO" id="GO:0035269">
    <property type="term" value="P:protein O-linked glycosylation via mannose"/>
    <property type="evidence" value="ECO:0007669"/>
    <property type="project" value="TreeGrafter"/>
</dbReference>
<dbReference type="PANTHER" id="PTHR44395:SF1">
    <property type="entry name" value="PROTEIN O-MANNOSYL-TRANSFERASE TMTC3"/>
    <property type="match status" value="1"/>
</dbReference>